<gene>
    <name evidence="3" type="ORF">SAMN02745219_03443</name>
</gene>
<dbReference type="Proteomes" id="UP000184529">
    <property type="component" value="Unassembled WGS sequence"/>
</dbReference>
<organism evidence="3 4">
    <name type="scientific">Desulfofundulus thermosubterraneus DSM 16057</name>
    <dbReference type="NCBI Taxonomy" id="1121432"/>
    <lineage>
        <taxon>Bacteria</taxon>
        <taxon>Bacillati</taxon>
        <taxon>Bacillota</taxon>
        <taxon>Clostridia</taxon>
        <taxon>Eubacteriales</taxon>
        <taxon>Peptococcaceae</taxon>
        <taxon>Desulfofundulus</taxon>
    </lineage>
</organism>
<feature type="domain" description="Transposase IS66 central" evidence="1">
    <location>
        <begin position="1"/>
        <end position="28"/>
    </location>
</feature>
<evidence type="ECO:0000313" key="3">
    <source>
        <dbReference type="EMBL" id="SHJ83044.1"/>
    </source>
</evidence>
<dbReference type="InterPro" id="IPR052344">
    <property type="entry name" value="Transposase-related"/>
</dbReference>
<accession>A0A1M6MHY3</accession>
<dbReference type="InterPro" id="IPR039552">
    <property type="entry name" value="IS66_C"/>
</dbReference>
<dbReference type="PANTHER" id="PTHR33678">
    <property type="entry name" value="BLL1576 PROTEIN"/>
    <property type="match status" value="1"/>
</dbReference>
<dbReference type="InterPro" id="IPR004291">
    <property type="entry name" value="Transposase_IS66_central"/>
</dbReference>
<dbReference type="PANTHER" id="PTHR33678:SF1">
    <property type="entry name" value="BLL1576 PROTEIN"/>
    <property type="match status" value="1"/>
</dbReference>
<sequence>NNRSERSIKPFVIGRKNWLFANTPRGARASAITYSIIETAKENGLNPFQYLSYLFERLPNLDPTDGNALDQLLPWSDSLPPACRASK</sequence>
<feature type="domain" description="Transposase IS66 C-terminal" evidence="2">
    <location>
        <begin position="35"/>
        <end position="75"/>
    </location>
</feature>
<dbReference type="AlphaFoldDB" id="A0A1M6MHY3"/>
<dbReference type="Pfam" id="PF13817">
    <property type="entry name" value="DDE_Tnp_IS66_C"/>
    <property type="match status" value="1"/>
</dbReference>
<keyword evidence="4" id="KW-1185">Reference proteome</keyword>
<evidence type="ECO:0000259" key="2">
    <source>
        <dbReference type="Pfam" id="PF13817"/>
    </source>
</evidence>
<evidence type="ECO:0000259" key="1">
    <source>
        <dbReference type="Pfam" id="PF03050"/>
    </source>
</evidence>
<evidence type="ECO:0000313" key="4">
    <source>
        <dbReference type="Proteomes" id="UP000184529"/>
    </source>
</evidence>
<name>A0A1M6MHY3_9FIRM</name>
<protein>
    <submittedName>
        <fullName evidence="3">Transposase IS66 family protein</fullName>
    </submittedName>
</protein>
<dbReference type="RefSeq" id="WP_131821551.1">
    <property type="nucleotide sequence ID" value="NZ_FQZM01000070.1"/>
</dbReference>
<dbReference type="OrthoDB" id="9760067at2"/>
<proteinExistence type="predicted"/>
<dbReference type="EMBL" id="FQZM01000070">
    <property type="protein sequence ID" value="SHJ83044.1"/>
    <property type="molecule type" value="Genomic_DNA"/>
</dbReference>
<reference evidence="4" key="1">
    <citation type="submission" date="2016-11" db="EMBL/GenBank/DDBJ databases">
        <authorList>
            <person name="Varghese N."/>
            <person name="Submissions S."/>
        </authorList>
    </citation>
    <scope>NUCLEOTIDE SEQUENCE [LARGE SCALE GENOMIC DNA]</scope>
    <source>
        <strain evidence="4">DSM 16057</strain>
    </source>
</reference>
<dbReference type="Pfam" id="PF03050">
    <property type="entry name" value="DDE_Tnp_IS66"/>
    <property type="match status" value="1"/>
</dbReference>
<feature type="non-terminal residue" evidence="3">
    <location>
        <position position="1"/>
    </location>
</feature>